<keyword evidence="2" id="KW-1185">Reference proteome</keyword>
<gene>
    <name evidence="1" type="ORF">CYLTODRAFT_118656</name>
</gene>
<proteinExistence type="predicted"/>
<organism evidence="1 2">
    <name type="scientific">Cylindrobasidium torrendii FP15055 ss-10</name>
    <dbReference type="NCBI Taxonomy" id="1314674"/>
    <lineage>
        <taxon>Eukaryota</taxon>
        <taxon>Fungi</taxon>
        <taxon>Dikarya</taxon>
        <taxon>Basidiomycota</taxon>
        <taxon>Agaricomycotina</taxon>
        <taxon>Agaricomycetes</taxon>
        <taxon>Agaricomycetidae</taxon>
        <taxon>Agaricales</taxon>
        <taxon>Marasmiineae</taxon>
        <taxon>Physalacriaceae</taxon>
        <taxon>Cylindrobasidium</taxon>
    </lineage>
</organism>
<name>A0A0D7BN07_9AGAR</name>
<evidence type="ECO:0000313" key="2">
    <source>
        <dbReference type="Proteomes" id="UP000054007"/>
    </source>
</evidence>
<dbReference type="AlphaFoldDB" id="A0A0D7BN07"/>
<evidence type="ECO:0000313" key="1">
    <source>
        <dbReference type="EMBL" id="KIY71580.1"/>
    </source>
</evidence>
<reference evidence="1 2" key="1">
    <citation type="journal article" date="2015" name="Fungal Genet. Biol.">
        <title>Evolution of novel wood decay mechanisms in Agaricales revealed by the genome sequences of Fistulina hepatica and Cylindrobasidium torrendii.</title>
        <authorList>
            <person name="Floudas D."/>
            <person name="Held B.W."/>
            <person name="Riley R."/>
            <person name="Nagy L.G."/>
            <person name="Koehler G."/>
            <person name="Ransdell A.S."/>
            <person name="Younus H."/>
            <person name="Chow J."/>
            <person name="Chiniquy J."/>
            <person name="Lipzen A."/>
            <person name="Tritt A."/>
            <person name="Sun H."/>
            <person name="Haridas S."/>
            <person name="LaButti K."/>
            <person name="Ohm R.A."/>
            <person name="Kues U."/>
            <person name="Blanchette R.A."/>
            <person name="Grigoriev I.V."/>
            <person name="Minto R.E."/>
            <person name="Hibbett D.S."/>
        </authorList>
    </citation>
    <scope>NUCLEOTIDE SEQUENCE [LARGE SCALE GENOMIC DNA]</scope>
    <source>
        <strain evidence="1 2">FP15055 ss-10</strain>
    </source>
</reference>
<sequence length="103" mass="11807">MRAPIILMLFVKSETRLAQCYRRLRRFKASGDPASKSPCKRYQAPSWYICTLHWRQLFFQRPGMLRRSVSKPGLACLASTAGRAILFRPLSFPPLQPPIAISQ</sequence>
<accession>A0A0D7BN07</accession>
<dbReference type="EMBL" id="KN880453">
    <property type="protein sequence ID" value="KIY71580.1"/>
    <property type="molecule type" value="Genomic_DNA"/>
</dbReference>
<dbReference type="Proteomes" id="UP000054007">
    <property type="component" value="Unassembled WGS sequence"/>
</dbReference>
<protein>
    <submittedName>
        <fullName evidence="1">Uncharacterized protein</fullName>
    </submittedName>
</protein>